<dbReference type="CDD" id="cd02440">
    <property type="entry name" value="AdoMet_MTases"/>
    <property type="match status" value="1"/>
</dbReference>
<evidence type="ECO:0000313" key="3">
    <source>
        <dbReference type="Proteomes" id="UP000316958"/>
    </source>
</evidence>
<dbReference type="InterPro" id="IPR013216">
    <property type="entry name" value="Methyltransf_11"/>
</dbReference>
<dbReference type="AlphaFoldDB" id="A0A552FDW9"/>
<organism evidence="2 3">
    <name type="scientific">Microcystis aeruginosa Ma_QC_Ch_20071001_S25D</name>
    <dbReference type="NCBI Taxonomy" id="2486250"/>
    <lineage>
        <taxon>Bacteria</taxon>
        <taxon>Bacillati</taxon>
        <taxon>Cyanobacteriota</taxon>
        <taxon>Cyanophyceae</taxon>
        <taxon>Oscillatoriophycideae</taxon>
        <taxon>Chroococcales</taxon>
        <taxon>Microcystaceae</taxon>
        <taxon>Microcystis</taxon>
    </lineage>
</organism>
<feature type="domain" description="Methyltransferase type 11" evidence="1">
    <location>
        <begin position="64"/>
        <end position="161"/>
    </location>
</feature>
<dbReference type="PANTHER" id="PTHR45036">
    <property type="entry name" value="METHYLTRANSFERASE LIKE 7B"/>
    <property type="match status" value="1"/>
</dbReference>
<dbReference type="InterPro" id="IPR052356">
    <property type="entry name" value="Thiol_S-MT"/>
</dbReference>
<proteinExistence type="predicted"/>
<dbReference type="Pfam" id="PF08241">
    <property type="entry name" value="Methyltransf_11"/>
    <property type="match status" value="1"/>
</dbReference>
<name>A0A552FDW9_MICAE</name>
<dbReference type="SUPFAM" id="SSF53335">
    <property type="entry name" value="S-adenosyl-L-methionine-dependent methyltransferases"/>
    <property type="match status" value="1"/>
</dbReference>
<accession>A0A552FDW9</accession>
<gene>
    <name evidence="2" type="ORF">EWV57_21660</name>
</gene>
<dbReference type="GO" id="GO:0008757">
    <property type="term" value="F:S-adenosylmethionine-dependent methyltransferase activity"/>
    <property type="evidence" value="ECO:0007669"/>
    <property type="project" value="InterPro"/>
</dbReference>
<comment type="caution">
    <text evidence="2">The sequence shown here is derived from an EMBL/GenBank/DDBJ whole genome shotgun (WGS) entry which is preliminary data.</text>
</comment>
<dbReference type="Proteomes" id="UP000316958">
    <property type="component" value="Unassembled WGS sequence"/>
</dbReference>
<reference evidence="2 3" key="1">
    <citation type="submission" date="2019-01" db="EMBL/GenBank/DDBJ databases">
        <title>Coherence of Microcystis species and biogeography revealed through population genomics.</title>
        <authorList>
            <person name="Perez-Carrascal O.M."/>
            <person name="Terrat Y."/>
            <person name="Giani A."/>
            <person name="Fortin N."/>
            <person name="Tromas N."/>
            <person name="Shapiro B.J."/>
        </authorList>
    </citation>
    <scope>NUCLEOTIDE SEQUENCE [LARGE SCALE GENOMIC DNA]</scope>
    <source>
        <strain evidence="2">Ma_QC_Ch_20071001_S25D</strain>
    </source>
</reference>
<evidence type="ECO:0000313" key="2">
    <source>
        <dbReference type="EMBL" id="TRU44884.1"/>
    </source>
</evidence>
<protein>
    <submittedName>
        <fullName evidence="2">Class I SAM-dependent methyltransferase</fullName>
    </submittedName>
</protein>
<sequence length="282" mass="31744">MSTKFTHTWEQAVRWLREQPEKQELVRCCYYDDPLELAAERFSNSEEWLAVKNLLSQYIPGKVLDLGAGRGISSYAFAKLGCSVTALEPDSSPLVGAQAIQSLVDSTQLPIQIIQEYGETLPFEDNTFDIVYGRAVLHHAQDLKRLCQEAARVLKPGGVLIATREHIISKKEDLPLFLASHPLHFLYGGENAYLLQEYLKAIETARLKLQKAIAPFDSVINYAPMTQQDFSNLIKSVLAPIIGDKLGNWLANNETLQKFCGWYQSQKSDTPGRHYSFIAIKP</sequence>
<dbReference type="Gene3D" id="3.40.50.150">
    <property type="entry name" value="Vaccinia Virus protein VP39"/>
    <property type="match status" value="1"/>
</dbReference>
<dbReference type="EMBL" id="SFBE01000358">
    <property type="protein sequence ID" value="TRU44884.1"/>
    <property type="molecule type" value="Genomic_DNA"/>
</dbReference>
<dbReference type="PANTHER" id="PTHR45036:SF1">
    <property type="entry name" value="METHYLTRANSFERASE LIKE 7A"/>
    <property type="match status" value="1"/>
</dbReference>
<keyword evidence="2" id="KW-0489">Methyltransferase</keyword>
<dbReference type="InterPro" id="IPR029063">
    <property type="entry name" value="SAM-dependent_MTases_sf"/>
</dbReference>
<evidence type="ECO:0000259" key="1">
    <source>
        <dbReference type="Pfam" id="PF08241"/>
    </source>
</evidence>
<keyword evidence="2" id="KW-0808">Transferase</keyword>
<dbReference type="GO" id="GO:0032259">
    <property type="term" value="P:methylation"/>
    <property type="evidence" value="ECO:0007669"/>
    <property type="project" value="UniProtKB-KW"/>
</dbReference>